<organism evidence="2 3">
    <name type="scientific">Gnomoniopsis smithogilvyi</name>
    <dbReference type="NCBI Taxonomy" id="1191159"/>
    <lineage>
        <taxon>Eukaryota</taxon>
        <taxon>Fungi</taxon>
        <taxon>Dikarya</taxon>
        <taxon>Ascomycota</taxon>
        <taxon>Pezizomycotina</taxon>
        <taxon>Sordariomycetes</taxon>
        <taxon>Sordariomycetidae</taxon>
        <taxon>Diaporthales</taxon>
        <taxon>Gnomoniaceae</taxon>
        <taxon>Gnomoniopsis</taxon>
    </lineage>
</organism>
<dbReference type="OrthoDB" id="1046782at2759"/>
<evidence type="ECO:0008006" key="4">
    <source>
        <dbReference type="Google" id="ProtNLM"/>
    </source>
</evidence>
<dbReference type="EMBL" id="JAPEVB010000003">
    <property type="protein sequence ID" value="KAJ4392333.1"/>
    <property type="molecule type" value="Genomic_DNA"/>
</dbReference>
<keyword evidence="1" id="KW-0732">Signal</keyword>
<evidence type="ECO:0000256" key="1">
    <source>
        <dbReference type="SAM" id="SignalP"/>
    </source>
</evidence>
<protein>
    <recommendedName>
        <fullName evidence="4">Secreted protein</fullName>
    </recommendedName>
</protein>
<proteinExistence type="predicted"/>
<name>A0A9W8YVP4_9PEZI</name>
<keyword evidence="3" id="KW-1185">Reference proteome</keyword>
<reference evidence="2" key="1">
    <citation type="submission" date="2022-10" db="EMBL/GenBank/DDBJ databases">
        <title>Tapping the CABI collections for fungal endophytes: first genome assemblies for Collariella, Neodidymelliopsis, Ascochyta clinopodiicola, Didymella pomorum, Didymosphaeria variabile, Neocosmospora piperis and Neocucurbitaria cava.</title>
        <authorList>
            <person name="Hill R."/>
        </authorList>
    </citation>
    <scope>NUCLEOTIDE SEQUENCE</scope>
    <source>
        <strain evidence="2">IMI 355082</strain>
    </source>
</reference>
<dbReference type="AlphaFoldDB" id="A0A9W8YVP4"/>
<comment type="caution">
    <text evidence="2">The sequence shown here is derived from an EMBL/GenBank/DDBJ whole genome shotgun (WGS) entry which is preliminary data.</text>
</comment>
<evidence type="ECO:0000313" key="3">
    <source>
        <dbReference type="Proteomes" id="UP001140453"/>
    </source>
</evidence>
<feature type="signal peptide" evidence="1">
    <location>
        <begin position="1"/>
        <end position="18"/>
    </location>
</feature>
<feature type="chain" id="PRO_5040995014" description="Secreted protein" evidence="1">
    <location>
        <begin position="19"/>
        <end position="162"/>
    </location>
</feature>
<gene>
    <name evidence="2" type="ORF">N0V93_005959</name>
</gene>
<evidence type="ECO:0000313" key="2">
    <source>
        <dbReference type="EMBL" id="KAJ4392333.1"/>
    </source>
</evidence>
<dbReference type="Proteomes" id="UP001140453">
    <property type="component" value="Unassembled WGS sequence"/>
</dbReference>
<accession>A0A9W8YVP4</accession>
<sequence>MWTLGCLCLEFLCWALQGHVRKLQFDGERSTTFFYGAKTDVFFDIKCTEQSDDDSIVVEVKKEVTKKLDELHADAHCTDWMHDLLNMIEQDMLMVDPREWKDSSDLLKELRLMDTSCQKNDRYCLHSAVRQSVRRKQTSLLAQLNDVAKMNIRKHGTYLEGP</sequence>